<dbReference type="EC" id="4.2.99.18" evidence="16"/>
<dbReference type="GO" id="GO:0008270">
    <property type="term" value="F:zinc ion binding"/>
    <property type="evidence" value="ECO:0007669"/>
    <property type="project" value="UniProtKB-UniRule"/>
</dbReference>
<evidence type="ECO:0000256" key="13">
    <source>
        <dbReference type="ARBA" id="ARBA00023295"/>
    </source>
</evidence>
<evidence type="ECO:0000256" key="16">
    <source>
        <dbReference type="HAMAP-Rule" id="MF_00103"/>
    </source>
</evidence>
<feature type="active site" description="Proton donor; for beta-elimination activity" evidence="16">
    <location>
        <position position="58"/>
    </location>
</feature>
<evidence type="ECO:0000256" key="5">
    <source>
        <dbReference type="ARBA" id="ARBA00022763"/>
    </source>
</evidence>
<evidence type="ECO:0000256" key="7">
    <source>
        <dbReference type="ARBA" id="ARBA00022801"/>
    </source>
</evidence>
<keyword evidence="9 16" id="KW-0238">DNA-binding</keyword>
<keyword evidence="13 16" id="KW-0326">Glycosidase</keyword>
<evidence type="ECO:0000256" key="9">
    <source>
        <dbReference type="ARBA" id="ARBA00023125"/>
    </source>
</evidence>
<dbReference type="SUPFAM" id="SSF81624">
    <property type="entry name" value="N-terminal domain of MutM-like DNA repair proteins"/>
    <property type="match status" value="1"/>
</dbReference>
<keyword evidence="5 16" id="KW-0227">DNA damage</keyword>
<dbReference type="PROSITE" id="PS51068">
    <property type="entry name" value="FPG_CAT"/>
    <property type="match status" value="1"/>
</dbReference>
<evidence type="ECO:0000313" key="19">
    <source>
        <dbReference type="EMBL" id="ARW20054.1"/>
    </source>
</evidence>
<sequence length="275" mass="31378">MPELPEVETVRRGLAALVEGKMVTNVVVRYSKMVSPKAEIFAEELEGKKILNVRRRGKYLLIDFSGDYTMVSHLRMEGKYSVVNRHEDYGKHDHVIFELDDGKDLRYNDTRKFGRMNLVPTGEELQVGGLKTIGPEPTPETLTLEYLTHQLRNRKRGMKSFLLDQSMIAGLGNIYADEVLWLSKIHPQQISNTLTDEEIAILRESIFEELQLAIEAKGTTVFSYLNADGHAGSFQNQLHVYHRQGLPCQRCGTPIERIKVAQRGTHFCPHCQVLR</sequence>
<dbReference type="PANTHER" id="PTHR22993:SF9">
    <property type="entry name" value="FORMAMIDOPYRIMIDINE-DNA GLYCOSYLASE"/>
    <property type="match status" value="1"/>
</dbReference>
<gene>
    <name evidence="16 19" type="primary">mutM</name>
    <name evidence="16" type="synonym">fpg</name>
    <name evidence="19" type="ORF">S100892_01483</name>
</gene>
<dbReference type="Proteomes" id="UP000196118">
    <property type="component" value="Chromosome"/>
</dbReference>
<comment type="catalytic activity">
    <reaction evidence="1 16">
        <text>Hydrolysis of DNA containing ring-opened 7-methylguanine residues, releasing 2,6-diamino-4-hydroxy-5-(N-methyl)formamidopyrimidine.</text>
        <dbReference type="EC" id="3.2.2.23"/>
    </reaction>
</comment>
<dbReference type="SMART" id="SM01232">
    <property type="entry name" value="H2TH"/>
    <property type="match status" value="1"/>
</dbReference>
<keyword evidence="7 16" id="KW-0378">Hydrolase</keyword>
<dbReference type="GO" id="GO:0003690">
    <property type="term" value="F:double-stranded DNA binding"/>
    <property type="evidence" value="ECO:0007669"/>
    <property type="project" value="UniProtKB-ARBA"/>
</dbReference>
<accession>A0A1Y0VRF8</accession>
<evidence type="ECO:0000313" key="20">
    <source>
        <dbReference type="Proteomes" id="UP000196118"/>
    </source>
</evidence>
<reference evidence="19 20" key="1">
    <citation type="submission" date="2017-05" db="EMBL/GenBank/DDBJ databases">
        <title>Genome sequence of Pediococcus pentosaceus strain SRCM100892.</title>
        <authorList>
            <person name="Cho S.H."/>
        </authorList>
    </citation>
    <scope>NUCLEOTIDE SEQUENCE [LARGE SCALE GENOMIC DNA]</scope>
    <source>
        <strain evidence="19 20">SRCM100892</strain>
    </source>
</reference>
<organism evidence="19 20">
    <name type="scientific">Pediococcus pentosaceus</name>
    <dbReference type="NCBI Taxonomy" id="1255"/>
    <lineage>
        <taxon>Bacteria</taxon>
        <taxon>Bacillati</taxon>
        <taxon>Bacillota</taxon>
        <taxon>Bacilli</taxon>
        <taxon>Lactobacillales</taxon>
        <taxon>Lactobacillaceae</taxon>
        <taxon>Pediococcus</taxon>
    </lineage>
</organism>
<dbReference type="Pfam" id="PF01149">
    <property type="entry name" value="Fapy_DNA_glyco"/>
    <property type="match status" value="1"/>
</dbReference>
<comment type="subunit">
    <text evidence="3 16">Monomer.</text>
</comment>
<evidence type="ECO:0000256" key="11">
    <source>
        <dbReference type="ARBA" id="ARBA00023239"/>
    </source>
</evidence>
<dbReference type="SUPFAM" id="SSF46946">
    <property type="entry name" value="S13-like H2TH domain"/>
    <property type="match status" value="1"/>
</dbReference>
<dbReference type="AlphaFoldDB" id="A0A1Y0VRF8"/>
<dbReference type="SMART" id="SM00898">
    <property type="entry name" value="Fapy_DNA_glyco"/>
    <property type="match status" value="1"/>
</dbReference>
<dbReference type="InterPro" id="IPR010663">
    <property type="entry name" value="Znf_FPG/IleRS"/>
</dbReference>
<evidence type="ECO:0000256" key="1">
    <source>
        <dbReference type="ARBA" id="ARBA00001668"/>
    </source>
</evidence>
<evidence type="ECO:0000256" key="15">
    <source>
        <dbReference type="ARBA" id="ARBA00060177"/>
    </source>
</evidence>
<dbReference type="PROSITE" id="PS01242">
    <property type="entry name" value="ZF_FPG_1"/>
    <property type="match status" value="1"/>
</dbReference>
<comment type="catalytic activity">
    <reaction evidence="14 16">
        <text>2'-deoxyribonucleotide-(2'-deoxyribose 5'-phosphate)-2'-deoxyribonucleotide-DNA = a 3'-end 2'-deoxyribonucleotide-(2,3-dehydro-2,3-deoxyribose 5'-phosphate)-DNA + a 5'-end 5'-phospho-2'-deoxyribonucleoside-DNA + H(+)</text>
        <dbReference type="Rhea" id="RHEA:66592"/>
        <dbReference type="Rhea" id="RHEA-COMP:13180"/>
        <dbReference type="Rhea" id="RHEA-COMP:16897"/>
        <dbReference type="Rhea" id="RHEA-COMP:17067"/>
        <dbReference type="ChEBI" id="CHEBI:15378"/>
        <dbReference type="ChEBI" id="CHEBI:136412"/>
        <dbReference type="ChEBI" id="CHEBI:157695"/>
        <dbReference type="ChEBI" id="CHEBI:167181"/>
        <dbReference type="EC" id="4.2.99.18"/>
    </reaction>
</comment>
<dbReference type="GO" id="GO:0006284">
    <property type="term" value="P:base-excision repair"/>
    <property type="evidence" value="ECO:0007669"/>
    <property type="project" value="InterPro"/>
</dbReference>
<dbReference type="GO" id="GO:0003684">
    <property type="term" value="F:damaged DNA binding"/>
    <property type="evidence" value="ECO:0007669"/>
    <property type="project" value="InterPro"/>
</dbReference>
<keyword evidence="8 16" id="KW-0862">Zinc</keyword>
<feature type="domain" description="Formamidopyrimidine-DNA glycosylase catalytic" evidence="18">
    <location>
        <begin position="2"/>
        <end position="114"/>
    </location>
</feature>
<feature type="binding site" evidence="16">
    <location>
        <position position="111"/>
    </location>
    <ligand>
        <name>DNA</name>
        <dbReference type="ChEBI" id="CHEBI:16991"/>
    </ligand>
</feature>
<dbReference type="InterPro" id="IPR010979">
    <property type="entry name" value="Ribosomal_uS13-like_H2TH"/>
</dbReference>
<dbReference type="EC" id="3.2.2.23" evidence="16"/>
<protein>
    <recommendedName>
        <fullName evidence="16">Formamidopyrimidine-DNA glycosylase</fullName>
        <shortName evidence="16">Fapy-DNA glycosylase</shortName>
        <ecNumber evidence="16">3.2.2.23</ecNumber>
    </recommendedName>
    <alternativeName>
        <fullName evidence="16">DNA-(apurinic or apyrimidinic site) lyase MutM</fullName>
        <shortName evidence="16">AP lyase MutM</shortName>
        <ecNumber evidence="16">4.2.99.18</ecNumber>
    </alternativeName>
</protein>
<dbReference type="NCBIfam" id="TIGR00577">
    <property type="entry name" value="fpg"/>
    <property type="match status" value="1"/>
</dbReference>
<dbReference type="CDD" id="cd08966">
    <property type="entry name" value="EcFpg-like_N"/>
    <property type="match status" value="1"/>
</dbReference>
<dbReference type="EMBL" id="CP021474">
    <property type="protein sequence ID" value="ARW20054.1"/>
    <property type="molecule type" value="Genomic_DNA"/>
</dbReference>
<dbReference type="PROSITE" id="PS51066">
    <property type="entry name" value="ZF_FPG_2"/>
    <property type="match status" value="1"/>
</dbReference>
<evidence type="ECO:0000256" key="8">
    <source>
        <dbReference type="ARBA" id="ARBA00022833"/>
    </source>
</evidence>
<dbReference type="InterPro" id="IPR035937">
    <property type="entry name" value="FPG_N"/>
</dbReference>
<evidence type="ECO:0000256" key="2">
    <source>
        <dbReference type="ARBA" id="ARBA00009409"/>
    </source>
</evidence>
<comment type="similarity">
    <text evidence="2 16">Belongs to the FPG family.</text>
</comment>
<evidence type="ECO:0000259" key="18">
    <source>
        <dbReference type="PROSITE" id="PS51068"/>
    </source>
</evidence>
<dbReference type="Gene3D" id="3.20.190.10">
    <property type="entry name" value="MutM-like, N-terminal"/>
    <property type="match status" value="1"/>
</dbReference>
<feature type="active site" description="Proton donor" evidence="16">
    <location>
        <position position="3"/>
    </location>
</feature>
<dbReference type="RefSeq" id="WP_094104598.1">
    <property type="nucleotide sequence ID" value="NZ_CP085178.1"/>
</dbReference>
<proteinExistence type="inferred from homology"/>
<feature type="domain" description="FPG-type" evidence="17">
    <location>
        <begin position="239"/>
        <end position="273"/>
    </location>
</feature>
<dbReference type="SUPFAM" id="SSF57716">
    <property type="entry name" value="Glucocorticoid receptor-like (DNA-binding domain)"/>
    <property type="match status" value="1"/>
</dbReference>
<keyword evidence="10 16" id="KW-0234">DNA repair</keyword>
<dbReference type="GO" id="GO:0140078">
    <property type="term" value="F:class I DNA-(apurinic or apyrimidinic site) endonuclease activity"/>
    <property type="evidence" value="ECO:0007669"/>
    <property type="project" value="UniProtKB-EC"/>
</dbReference>
<dbReference type="InterPro" id="IPR015887">
    <property type="entry name" value="DNA_glyclase_Znf_dom_DNA_BS"/>
</dbReference>
<evidence type="ECO:0000256" key="10">
    <source>
        <dbReference type="ARBA" id="ARBA00023204"/>
    </source>
</evidence>
<comment type="cofactor">
    <cofactor evidence="16">
        <name>Zn(2+)</name>
        <dbReference type="ChEBI" id="CHEBI:29105"/>
    </cofactor>
    <text evidence="16">Binds 1 zinc ion per subunit.</text>
</comment>
<dbReference type="FunFam" id="3.20.190.10:FF:000001">
    <property type="entry name" value="Formamidopyrimidine-DNA glycosylase"/>
    <property type="match status" value="1"/>
</dbReference>
<dbReference type="Pfam" id="PF06831">
    <property type="entry name" value="H2TH"/>
    <property type="match status" value="1"/>
</dbReference>
<dbReference type="InterPro" id="IPR020629">
    <property type="entry name" value="FPG_Glyclase"/>
</dbReference>
<feature type="binding site" evidence="16">
    <location>
        <position position="154"/>
    </location>
    <ligand>
        <name>DNA</name>
        <dbReference type="ChEBI" id="CHEBI:16991"/>
    </ligand>
</feature>
<keyword evidence="4 16" id="KW-0479">Metal-binding</keyword>
<dbReference type="InterPro" id="IPR012319">
    <property type="entry name" value="FPG_cat"/>
</dbReference>
<evidence type="ECO:0000256" key="4">
    <source>
        <dbReference type="ARBA" id="ARBA00022723"/>
    </source>
</evidence>
<keyword evidence="6 16" id="KW-0863">Zinc-finger</keyword>
<dbReference type="Pfam" id="PF06827">
    <property type="entry name" value="zf-FPG_IleRS"/>
    <property type="match status" value="1"/>
</dbReference>
<dbReference type="Gene3D" id="1.10.8.50">
    <property type="match status" value="1"/>
</dbReference>
<keyword evidence="12 16" id="KW-0511">Multifunctional enzyme</keyword>
<dbReference type="PANTHER" id="PTHR22993">
    <property type="entry name" value="FORMAMIDOPYRIMIDINE-DNA GLYCOSYLASE"/>
    <property type="match status" value="1"/>
</dbReference>
<comment type="function">
    <text evidence="15">Involved in base excision repair of DNA damaged by oxidation or by mutagenic agents. Acts as a DNA glycosylase that recognizes and removes damaged bases. Has a preference for oxidized purines, such as 7,8-dihydro-8-oxoguanine (8-oxoG). Has AP (apurinic/apyrimidinic) lyase activity and introduces nicks in the DNA strand. Cleaves the DNA backbone by beta-delta elimination to generate a single-strand break at the site of the removed base with both 3'- and 5'-phosphates.</text>
</comment>
<dbReference type="GO" id="GO:0034039">
    <property type="term" value="F:8-oxo-7,8-dihydroguanine DNA N-glycosylase activity"/>
    <property type="evidence" value="ECO:0007669"/>
    <property type="project" value="TreeGrafter"/>
</dbReference>
<comment type="function">
    <text evidence="16">Involved in base excision repair of DNA damaged by oxidation or by mutagenic agents. Acts as DNA glycosylase that recognizes and removes damaged bases. Has a preference for oxidized purines, such as 7,8-dihydro-8-oxoguanine (8-oxoG). Has AP (apurinic/apyrimidinic) lyase activity and introduces nicks in the DNA strand. Cleaves the DNA backbone by beta-delta elimination to generate a single-strand break at the site of the removed base with both 3'- and 5'-phosphates.</text>
</comment>
<evidence type="ECO:0000256" key="12">
    <source>
        <dbReference type="ARBA" id="ARBA00023268"/>
    </source>
</evidence>
<keyword evidence="11 16" id="KW-0456">Lyase</keyword>
<evidence type="ECO:0000256" key="6">
    <source>
        <dbReference type="ARBA" id="ARBA00022771"/>
    </source>
</evidence>
<dbReference type="NCBIfam" id="NF002211">
    <property type="entry name" value="PRK01103.1"/>
    <property type="match status" value="1"/>
</dbReference>
<dbReference type="InterPro" id="IPR015886">
    <property type="entry name" value="H2TH_FPG"/>
</dbReference>
<feature type="active site" description="Schiff-base intermediate with DNA" evidence="16">
    <location>
        <position position="2"/>
    </location>
</feature>
<feature type="binding site" evidence="16">
    <location>
        <position position="92"/>
    </location>
    <ligand>
        <name>DNA</name>
        <dbReference type="ChEBI" id="CHEBI:16991"/>
    </ligand>
</feature>
<evidence type="ECO:0000259" key="17">
    <source>
        <dbReference type="PROSITE" id="PS51066"/>
    </source>
</evidence>
<dbReference type="FunFam" id="1.10.8.50:FF:000003">
    <property type="entry name" value="Formamidopyrimidine-DNA glycosylase"/>
    <property type="match status" value="1"/>
</dbReference>
<name>A0A1Y0VRF8_PEDPE</name>
<dbReference type="HAMAP" id="MF_00103">
    <property type="entry name" value="Fapy_DNA_glycosyl"/>
    <property type="match status" value="1"/>
</dbReference>
<evidence type="ECO:0000256" key="3">
    <source>
        <dbReference type="ARBA" id="ARBA00011245"/>
    </source>
</evidence>
<feature type="active site" description="Proton donor; for delta-elimination activity" evidence="16">
    <location>
        <position position="263"/>
    </location>
</feature>
<evidence type="ECO:0000256" key="14">
    <source>
        <dbReference type="ARBA" id="ARBA00044632"/>
    </source>
</evidence>
<dbReference type="InterPro" id="IPR000214">
    <property type="entry name" value="Znf_DNA_glyclase/AP_lyase"/>
</dbReference>